<reference evidence="2 3" key="1">
    <citation type="journal article" date="2016" name="Front. Microbiol.">
        <title>Fuerstia marisgermanicae gen. nov., sp. nov., an Unusual Member of the Phylum Planctomycetes from the German Wadden Sea.</title>
        <authorList>
            <person name="Kohn T."/>
            <person name="Heuer A."/>
            <person name="Jogler M."/>
            <person name="Vollmers J."/>
            <person name="Boedeker C."/>
            <person name="Bunk B."/>
            <person name="Rast P."/>
            <person name="Borchert D."/>
            <person name="Glockner I."/>
            <person name="Freese H.M."/>
            <person name="Klenk H.P."/>
            <person name="Overmann J."/>
            <person name="Kaster A.K."/>
            <person name="Rohde M."/>
            <person name="Wiegand S."/>
            <person name="Jogler C."/>
        </authorList>
    </citation>
    <scope>NUCLEOTIDE SEQUENCE [LARGE SCALE GENOMIC DNA]</scope>
    <source>
        <strain evidence="2 3">NH11</strain>
    </source>
</reference>
<dbReference type="Proteomes" id="UP000187735">
    <property type="component" value="Chromosome"/>
</dbReference>
<feature type="domain" description="DinB-like" evidence="1">
    <location>
        <begin position="14"/>
        <end position="150"/>
    </location>
</feature>
<dbReference type="RefSeq" id="WP_077026675.1">
    <property type="nucleotide sequence ID" value="NZ_CP017641.1"/>
</dbReference>
<keyword evidence="3" id="KW-1185">Reference proteome</keyword>
<evidence type="ECO:0000313" key="3">
    <source>
        <dbReference type="Proteomes" id="UP000187735"/>
    </source>
</evidence>
<dbReference type="Gene3D" id="1.20.120.450">
    <property type="entry name" value="dinb family like domain"/>
    <property type="match status" value="1"/>
</dbReference>
<accession>A0A1P8WN78</accession>
<dbReference type="EMBL" id="CP017641">
    <property type="protein sequence ID" value="APZ95522.1"/>
    <property type="molecule type" value="Genomic_DNA"/>
</dbReference>
<dbReference type="Pfam" id="PF12867">
    <property type="entry name" value="DinB_2"/>
    <property type="match status" value="1"/>
</dbReference>
<dbReference type="SUPFAM" id="SSF109854">
    <property type="entry name" value="DinB/YfiT-like putative metalloenzymes"/>
    <property type="match status" value="1"/>
</dbReference>
<dbReference type="AlphaFoldDB" id="A0A1P8WN78"/>
<gene>
    <name evidence="2" type="ORF">Fuma_05181</name>
</gene>
<dbReference type="InterPro" id="IPR024775">
    <property type="entry name" value="DinB-like"/>
</dbReference>
<sequence length="163" mass="17922">MNTKDAIKQTYGFSQMVLNGYLGDFEDADLMQRPGEGCNHIAWQLGHLISSEGNLLNMAVPDAAAELPDGFVENHAKENAGSDDASQFCTKAEYLELFQKVQAATFAALDSLSDDDLDKPGPEGMRNFCPTVGSLFILISTHVMMHVGQIVPIRRRLDKPFVM</sequence>
<name>A0A1P8WN78_9PLAN</name>
<organism evidence="2 3">
    <name type="scientific">Fuerstiella marisgermanici</name>
    <dbReference type="NCBI Taxonomy" id="1891926"/>
    <lineage>
        <taxon>Bacteria</taxon>
        <taxon>Pseudomonadati</taxon>
        <taxon>Planctomycetota</taxon>
        <taxon>Planctomycetia</taxon>
        <taxon>Planctomycetales</taxon>
        <taxon>Planctomycetaceae</taxon>
        <taxon>Fuerstiella</taxon>
    </lineage>
</organism>
<dbReference type="KEGG" id="fmr:Fuma_05181"/>
<evidence type="ECO:0000259" key="1">
    <source>
        <dbReference type="Pfam" id="PF12867"/>
    </source>
</evidence>
<evidence type="ECO:0000313" key="2">
    <source>
        <dbReference type="EMBL" id="APZ95522.1"/>
    </source>
</evidence>
<dbReference type="OrthoDB" id="267642at2"/>
<proteinExistence type="predicted"/>
<protein>
    <submittedName>
        <fullName evidence="2">DinB superfamily protein</fullName>
    </submittedName>
</protein>
<dbReference type="InterPro" id="IPR034660">
    <property type="entry name" value="DinB/YfiT-like"/>
</dbReference>